<dbReference type="GO" id="GO:0004146">
    <property type="term" value="F:dihydrofolate reductase activity"/>
    <property type="evidence" value="ECO:0007669"/>
    <property type="project" value="UniProtKB-EC"/>
</dbReference>
<comment type="caution">
    <text evidence="11">The sequence shown here is derived from an EMBL/GenBank/DDBJ whole genome shotgun (WGS) entry which is preliminary data.</text>
</comment>
<dbReference type="AlphaFoldDB" id="A0A447CWI2"/>
<reference evidence="12" key="1">
    <citation type="submission" date="2018-10" db="EMBL/GenBank/DDBJ databases">
        <authorList>
            <person name="Peiro R."/>
            <person name="Begona"/>
            <person name="Cbmso G."/>
            <person name="Lopez M."/>
            <person name="Gonzalez S."/>
            <person name="Sacristan E."/>
            <person name="Castillo E."/>
        </authorList>
    </citation>
    <scope>NUCLEOTIDE SEQUENCE [LARGE SCALE GENOMIC DNA]</scope>
</reference>
<dbReference type="PROSITE" id="PS00075">
    <property type="entry name" value="DHFR_1"/>
    <property type="match status" value="1"/>
</dbReference>
<comment type="function">
    <text evidence="7 8">Key enzyme in folate metabolism. Catalyzes an essential reaction for de novo glycine and purine synthesis, and for DNA precursor synthesis.</text>
</comment>
<evidence type="ECO:0000256" key="6">
    <source>
        <dbReference type="ARBA" id="ARBA00023002"/>
    </source>
</evidence>
<dbReference type="PANTHER" id="PTHR48069:SF3">
    <property type="entry name" value="DIHYDROFOLATE REDUCTASE"/>
    <property type="match status" value="1"/>
</dbReference>
<dbReference type="Proteomes" id="UP000289200">
    <property type="component" value="Unassembled WGS sequence"/>
</dbReference>
<evidence type="ECO:0000259" key="10">
    <source>
        <dbReference type="PROSITE" id="PS51330"/>
    </source>
</evidence>
<keyword evidence="5 8" id="KW-0521">NADP</keyword>
<accession>A0A447CWI2</accession>
<dbReference type="PROSITE" id="PS51330">
    <property type="entry name" value="DHFR_2"/>
    <property type="match status" value="1"/>
</dbReference>
<evidence type="ECO:0000313" key="12">
    <source>
        <dbReference type="Proteomes" id="UP000289200"/>
    </source>
</evidence>
<dbReference type="Gene3D" id="3.40.430.10">
    <property type="entry name" value="Dihydrofolate Reductase, subunit A"/>
    <property type="match status" value="1"/>
</dbReference>
<comment type="similarity">
    <text evidence="2 8 9">Belongs to the dihydrofolate reductase family.</text>
</comment>
<dbReference type="InterPro" id="IPR017925">
    <property type="entry name" value="DHFR_CS"/>
</dbReference>
<gene>
    <name evidence="11" type="primary">dhfrIII</name>
    <name evidence="11" type="ORF">RHODGE_RHODGE_03220</name>
</gene>
<comment type="pathway">
    <text evidence="1 8">Cofactor biosynthesis; tetrahydrofolate biosynthesis; 5,6,7,8-tetrahydrofolate from 7,8-dihydrofolate: step 1/1.</text>
</comment>
<dbReference type="InterPro" id="IPR024072">
    <property type="entry name" value="DHFR-like_dom_sf"/>
</dbReference>
<keyword evidence="12" id="KW-1185">Reference proteome</keyword>
<dbReference type="CDD" id="cd00209">
    <property type="entry name" value="DHFR"/>
    <property type="match status" value="1"/>
</dbReference>
<evidence type="ECO:0000256" key="3">
    <source>
        <dbReference type="ARBA" id="ARBA00012856"/>
    </source>
</evidence>
<evidence type="ECO:0000256" key="4">
    <source>
        <dbReference type="ARBA" id="ARBA00022563"/>
    </source>
</evidence>
<dbReference type="GO" id="GO:0046452">
    <property type="term" value="P:dihydrofolate metabolic process"/>
    <property type="evidence" value="ECO:0007669"/>
    <property type="project" value="TreeGrafter"/>
</dbReference>
<dbReference type="PRINTS" id="PR00070">
    <property type="entry name" value="DHFR"/>
</dbReference>
<sequence>MRAERPTSLARPHLVVVAAVADNGVIGRDGALPWRLRSDLRHFRALTLGHPVVMGRKTFASIGRPLPGRTTVVVTRDRGFVAPGVVAVPDLAAALAVAGADARRRGVDAVMLAGGGMLYAEAMPFADRLVITRVHAAPAGDVGFPPIDPAVWREVERAPGTPGPDDDAPFTICRYERADTAAASDRRGGVR</sequence>
<dbReference type="GO" id="GO:0046655">
    <property type="term" value="P:folic acid metabolic process"/>
    <property type="evidence" value="ECO:0007669"/>
    <property type="project" value="TreeGrafter"/>
</dbReference>
<dbReference type="EMBL" id="UWOC01000159">
    <property type="protein sequence ID" value="VCU09536.1"/>
    <property type="molecule type" value="Genomic_DNA"/>
</dbReference>
<proteinExistence type="inferred from homology"/>
<dbReference type="OrthoDB" id="9804315at2"/>
<evidence type="ECO:0000256" key="5">
    <source>
        <dbReference type="ARBA" id="ARBA00022857"/>
    </source>
</evidence>
<dbReference type="InterPro" id="IPR012259">
    <property type="entry name" value="DHFR"/>
</dbReference>
<dbReference type="GO" id="GO:0050661">
    <property type="term" value="F:NADP binding"/>
    <property type="evidence" value="ECO:0007669"/>
    <property type="project" value="InterPro"/>
</dbReference>
<protein>
    <recommendedName>
        <fullName evidence="3 8">Dihydrofolate reductase</fullName>
        <ecNumber evidence="3 8">1.5.1.3</ecNumber>
    </recommendedName>
</protein>
<dbReference type="UniPathway" id="UPA00077">
    <property type="reaction ID" value="UER00158"/>
</dbReference>
<evidence type="ECO:0000256" key="2">
    <source>
        <dbReference type="ARBA" id="ARBA00009539"/>
    </source>
</evidence>
<name>A0A447CWI2_9BRAD</name>
<comment type="catalytic activity">
    <reaction evidence="8">
        <text>(6S)-5,6,7,8-tetrahydrofolate + NADP(+) = 7,8-dihydrofolate + NADPH + H(+)</text>
        <dbReference type="Rhea" id="RHEA:15009"/>
        <dbReference type="ChEBI" id="CHEBI:15378"/>
        <dbReference type="ChEBI" id="CHEBI:57451"/>
        <dbReference type="ChEBI" id="CHEBI:57453"/>
        <dbReference type="ChEBI" id="CHEBI:57783"/>
        <dbReference type="ChEBI" id="CHEBI:58349"/>
        <dbReference type="EC" id="1.5.1.3"/>
    </reaction>
</comment>
<keyword evidence="6 8" id="KW-0560">Oxidoreductase</keyword>
<dbReference type="GO" id="GO:0005829">
    <property type="term" value="C:cytosol"/>
    <property type="evidence" value="ECO:0007669"/>
    <property type="project" value="TreeGrafter"/>
</dbReference>
<dbReference type="GO" id="GO:0046654">
    <property type="term" value="P:tetrahydrofolate biosynthetic process"/>
    <property type="evidence" value="ECO:0007669"/>
    <property type="project" value="UniProtKB-UniPathway"/>
</dbReference>
<dbReference type="SUPFAM" id="SSF53597">
    <property type="entry name" value="Dihydrofolate reductase-like"/>
    <property type="match status" value="1"/>
</dbReference>
<evidence type="ECO:0000256" key="7">
    <source>
        <dbReference type="ARBA" id="ARBA00025067"/>
    </source>
</evidence>
<dbReference type="Pfam" id="PF00186">
    <property type="entry name" value="DHFR_1"/>
    <property type="match status" value="1"/>
</dbReference>
<dbReference type="EC" id="1.5.1.3" evidence="3 8"/>
<dbReference type="InterPro" id="IPR001796">
    <property type="entry name" value="DHFR_dom"/>
</dbReference>
<feature type="domain" description="DHFR" evidence="10">
    <location>
        <begin position="13"/>
        <end position="177"/>
    </location>
</feature>
<organism evidence="11 12">
    <name type="scientific">Rhodoplanes serenus</name>
    <dbReference type="NCBI Taxonomy" id="200615"/>
    <lineage>
        <taxon>Bacteria</taxon>
        <taxon>Pseudomonadati</taxon>
        <taxon>Pseudomonadota</taxon>
        <taxon>Alphaproteobacteria</taxon>
        <taxon>Hyphomicrobiales</taxon>
        <taxon>Nitrobacteraceae</taxon>
        <taxon>Rhodoplanes</taxon>
    </lineage>
</organism>
<keyword evidence="4 8" id="KW-0554">One-carbon metabolism</keyword>
<dbReference type="PIRSF" id="PIRSF000194">
    <property type="entry name" value="DHFR"/>
    <property type="match status" value="1"/>
</dbReference>
<evidence type="ECO:0000256" key="9">
    <source>
        <dbReference type="RuleBase" id="RU004474"/>
    </source>
</evidence>
<evidence type="ECO:0000256" key="8">
    <source>
        <dbReference type="PIRNR" id="PIRNR000194"/>
    </source>
</evidence>
<evidence type="ECO:0000313" key="11">
    <source>
        <dbReference type="EMBL" id="VCU09536.1"/>
    </source>
</evidence>
<dbReference type="GO" id="GO:0006730">
    <property type="term" value="P:one-carbon metabolic process"/>
    <property type="evidence" value="ECO:0007669"/>
    <property type="project" value="UniProtKB-KW"/>
</dbReference>
<evidence type="ECO:0000256" key="1">
    <source>
        <dbReference type="ARBA" id="ARBA00004903"/>
    </source>
</evidence>
<dbReference type="PANTHER" id="PTHR48069">
    <property type="entry name" value="DIHYDROFOLATE REDUCTASE"/>
    <property type="match status" value="1"/>
</dbReference>